<keyword evidence="3" id="KW-1185">Reference proteome</keyword>
<reference evidence="2" key="1">
    <citation type="submission" date="2020-10" db="EMBL/GenBank/DDBJ databases">
        <title>Sequencing the genomes of 1000 actinobacteria strains.</title>
        <authorList>
            <person name="Klenk H.-P."/>
        </authorList>
    </citation>
    <scope>NUCLEOTIDE SEQUENCE</scope>
    <source>
        <strain evidence="2">DSM 45354</strain>
    </source>
</reference>
<gene>
    <name evidence="2" type="ORF">HEB94_005462</name>
</gene>
<comment type="caution">
    <text evidence="2">The sequence shown here is derived from an EMBL/GenBank/DDBJ whole genome shotgun (WGS) entry which is preliminary data.</text>
</comment>
<dbReference type="RefSeq" id="WP_238361628.1">
    <property type="nucleotide sequence ID" value="NZ_BAABJL010000029.1"/>
</dbReference>
<dbReference type="SUPFAM" id="SSF159234">
    <property type="entry name" value="FomD-like"/>
    <property type="match status" value="1"/>
</dbReference>
<dbReference type="InterPro" id="IPR035930">
    <property type="entry name" value="FomD-like_sf"/>
</dbReference>
<feature type="domain" description="DUF402" evidence="1">
    <location>
        <begin position="5"/>
        <end position="100"/>
    </location>
</feature>
<name>A0A927RBC2_9ACTN</name>
<proteinExistence type="predicted"/>
<dbReference type="AlphaFoldDB" id="A0A927RBC2"/>
<dbReference type="Gene3D" id="2.40.380.10">
    <property type="entry name" value="FomD-like"/>
    <property type="match status" value="1"/>
</dbReference>
<sequence>MYATEERRVMLFPREAWWTALFQAAPARYCDVSTPAKWSHPGEVVTVDLDLDVCRIREDGSVFVDDEDEFTLHQVRYGYPSNVVARTEAASEWLSAALHERTEPLGSRYHEWLDNLPAIEGPSEPRRSR</sequence>
<dbReference type="EMBL" id="JADBEM010000001">
    <property type="protein sequence ID" value="MBE1608614.1"/>
    <property type="molecule type" value="Genomic_DNA"/>
</dbReference>
<evidence type="ECO:0000313" key="3">
    <source>
        <dbReference type="Proteomes" id="UP000638648"/>
    </source>
</evidence>
<evidence type="ECO:0000259" key="1">
    <source>
        <dbReference type="Pfam" id="PF04167"/>
    </source>
</evidence>
<dbReference type="Pfam" id="PF04167">
    <property type="entry name" value="DUF402"/>
    <property type="match status" value="1"/>
</dbReference>
<protein>
    <submittedName>
        <fullName evidence="2">Protein associated with RNAse G/E</fullName>
    </submittedName>
</protein>
<organism evidence="2 3">
    <name type="scientific">Actinopolymorpha pittospori</name>
    <dbReference type="NCBI Taxonomy" id="648752"/>
    <lineage>
        <taxon>Bacteria</taxon>
        <taxon>Bacillati</taxon>
        <taxon>Actinomycetota</taxon>
        <taxon>Actinomycetes</taxon>
        <taxon>Propionibacteriales</taxon>
        <taxon>Actinopolymorphaceae</taxon>
        <taxon>Actinopolymorpha</taxon>
    </lineage>
</organism>
<dbReference type="Proteomes" id="UP000638648">
    <property type="component" value="Unassembled WGS sequence"/>
</dbReference>
<accession>A0A927RBC2</accession>
<evidence type="ECO:0000313" key="2">
    <source>
        <dbReference type="EMBL" id="MBE1608614.1"/>
    </source>
</evidence>
<dbReference type="InterPro" id="IPR007295">
    <property type="entry name" value="DUF402"/>
</dbReference>